<reference evidence="1" key="1">
    <citation type="submission" date="2022-09" db="EMBL/GenBank/DDBJ databases">
        <authorList>
            <person name="Li Z.-J."/>
        </authorList>
    </citation>
    <scope>NUCLEOTIDE SEQUENCE</scope>
    <source>
        <strain evidence="1">TGB11</strain>
    </source>
</reference>
<gene>
    <name evidence="1" type="ORF">N8M53_06310</name>
</gene>
<dbReference type="SUPFAM" id="SSF102588">
    <property type="entry name" value="LmbE-like"/>
    <property type="match status" value="1"/>
</dbReference>
<protein>
    <recommendedName>
        <fullName evidence="3">PIG-L family deacetylase</fullName>
    </recommendedName>
</protein>
<dbReference type="EMBL" id="CP114588">
    <property type="protein sequence ID" value="WBA09802.1"/>
    <property type="molecule type" value="Genomic_DNA"/>
</dbReference>
<dbReference type="RefSeq" id="WP_269579896.1">
    <property type="nucleotide sequence ID" value="NZ_CP114588.1"/>
</dbReference>
<sequence>MSTVSVAEPLDITHEKIFFLSPHPDDIALTFGGLINKLAKEDGLLQKKPVTEVYFSVSNYTTNHLDISTNKRVIDVTSMRFNEDIKAHTDMFNKWSNFRYKTSGFYDAPLRNYEGSTTAGGGPAGTFEDFRQQEIEIYQTITASVKPILQQDNCAAFVLLANGSHIDHFVVREAILKAAHDLGSQAKCDIYLGQDQPYTGANPTDAMVEVNNLAARLPPNALIPMRYWIDKEHKVNLFETYFLSQYDKSYIPALDSADTETIYKWEKSTYSQLSPHQKCNSEYCRW</sequence>
<evidence type="ECO:0000313" key="1">
    <source>
        <dbReference type="EMBL" id="WBA09802.1"/>
    </source>
</evidence>
<dbReference type="Gene3D" id="3.40.50.10320">
    <property type="entry name" value="LmbE-like"/>
    <property type="match status" value="1"/>
</dbReference>
<accession>A0AA47KMY9</accession>
<dbReference type="Pfam" id="PF02585">
    <property type="entry name" value="PIG-L"/>
    <property type="match status" value="1"/>
</dbReference>
<proteinExistence type="predicted"/>
<dbReference type="AlphaFoldDB" id="A0AA47KMY9"/>
<evidence type="ECO:0000313" key="2">
    <source>
        <dbReference type="Proteomes" id="UP001164748"/>
    </source>
</evidence>
<name>A0AA47KMY9_9GAMM</name>
<dbReference type="InterPro" id="IPR024078">
    <property type="entry name" value="LmbE-like_dom_sf"/>
</dbReference>
<evidence type="ECO:0008006" key="3">
    <source>
        <dbReference type="Google" id="ProtNLM"/>
    </source>
</evidence>
<dbReference type="InterPro" id="IPR003737">
    <property type="entry name" value="GlcNAc_PI_deacetylase-related"/>
</dbReference>
<dbReference type="Proteomes" id="UP001164748">
    <property type="component" value="Chromosome"/>
</dbReference>
<organism evidence="1 2">
    <name type="scientific">Salinivibrio kushneri</name>
    <dbReference type="NCBI Taxonomy" id="1908198"/>
    <lineage>
        <taxon>Bacteria</taxon>
        <taxon>Pseudomonadati</taxon>
        <taxon>Pseudomonadota</taxon>
        <taxon>Gammaproteobacteria</taxon>
        <taxon>Vibrionales</taxon>
        <taxon>Vibrionaceae</taxon>
        <taxon>Salinivibrio</taxon>
    </lineage>
</organism>